<keyword evidence="2" id="KW-1185">Reference proteome</keyword>
<protein>
    <recommendedName>
        <fullName evidence="3">Sulfotransferase domain-containing protein</fullName>
    </recommendedName>
</protein>
<evidence type="ECO:0000313" key="2">
    <source>
        <dbReference type="Proteomes" id="UP000034681"/>
    </source>
</evidence>
<dbReference type="RefSeq" id="WP_017712912.1">
    <property type="nucleotide sequence ID" value="NZ_KB235938.1"/>
</dbReference>
<proteinExistence type="predicted"/>
<dbReference type="InterPro" id="IPR040632">
    <property type="entry name" value="Sulfotransfer_4"/>
</dbReference>
<dbReference type="PANTHER" id="PTHR36978">
    <property type="entry name" value="P-LOOP CONTAINING NUCLEOTIDE TRIPHOSPHATE HYDROLASE"/>
    <property type="match status" value="1"/>
</dbReference>
<dbReference type="eggNOG" id="COG1216">
    <property type="taxonomic scope" value="Bacteria"/>
</dbReference>
<dbReference type="InterPro" id="IPR027417">
    <property type="entry name" value="P-loop_NTPase"/>
</dbReference>
<name>A0A0M2PVN2_PROHO</name>
<comment type="caution">
    <text evidence="1">The sequence shown here is derived from an EMBL/GenBank/DDBJ whole genome shotgun (WGS) entry which is preliminary data.</text>
</comment>
<dbReference type="Gene3D" id="3.40.50.300">
    <property type="entry name" value="P-loop containing nucleotide triphosphate hydrolases"/>
    <property type="match status" value="1"/>
</dbReference>
<dbReference type="PANTHER" id="PTHR36978:SF4">
    <property type="entry name" value="P-LOOP CONTAINING NUCLEOSIDE TRIPHOSPHATE HYDROLASE PROTEIN"/>
    <property type="match status" value="1"/>
</dbReference>
<dbReference type="STRING" id="317619.GCA_000332315_02561"/>
<gene>
    <name evidence="1" type="ORF">PROH_18355</name>
</gene>
<dbReference type="EMBL" id="AJTX02000008">
    <property type="protein sequence ID" value="KKI98421.1"/>
    <property type="molecule type" value="Genomic_DNA"/>
</dbReference>
<sequence>MKTVDLVFRTIGERTSNLALDLAIKQIQPQNVHILDNVRPFTLAVAKMLDIQYQCDTVVFMDADCLIMENMRPFLERNSYIYVDCYVIDKFRGQVHQGVHITDIKLVRQMQAVATPEDDQKYVLRPESRLRSLALTELKASKHFKHFRVFHDYFQYYSDIFAKFALRELRCRTPINRRQLQAAEAHWGKYPGDLDFQVAQAAVAYARAQVPQDTSNADLQAFIASLPERSAQEVPKLQLPDQDALTYDEVDRVARQQWQWQLTTPPQSQPQPTKRHEPKVFGIGLSRTGTKSLTGALHTLGINTIHYPDDESTLRELVEGNYEFSLLQYLDGITDITVAPFYPQLDQLYANSKFILTIRNKEEWLDALRNHWQDRPAFADANAKRDIHMHIRRLLRSAVYGCYEFSYDRLSYVYDLHYETVLRYFQNRPGQLLVINICEGEGWEKICPFLGKPLVQHPFPFVKKQSLIKALHLAQLEAPV</sequence>
<accession>A0A0M2PVN2</accession>
<evidence type="ECO:0000313" key="1">
    <source>
        <dbReference type="EMBL" id="KKI98421.1"/>
    </source>
</evidence>
<dbReference type="OrthoDB" id="9806624at2"/>
<reference evidence="1" key="1">
    <citation type="submission" date="2012-04" db="EMBL/GenBank/DDBJ databases">
        <authorList>
            <person name="Borisov I.G."/>
            <person name="Ivanikova N.V."/>
            <person name="Pinevich A.V."/>
        </authorList>
    </citation>
    <scope>NUCLEOTIDE SEQUENCE</scope>
    <source>
        <strain evidence="1">CALU 1027</strain>
    </source>
</reference>
<dbReference type="Proteomes" id="UP000034681">
    <property type="component" value="Unassembled WGS sequence"/>
</dbReference>
<evidence type="ECO:0008006" key="3">
    <source>
        <dbReference type="Google" id="ProtNLM"/>
    </source>
</evidence>
<dbReference type="AlphaFoldDB" id="A0A0M2PVN2"/>
<dbReference type="SUPFAM" id="SSF52540">
    <property type="entry name" value="P-loop containing nucleoside triphosphate hydrolases"/>
    <property type="match status" value="1"/>
</dbReference>
<dbReference type="Pfam" id="PF17784">
    <property type="entry name" value="Sulfotransfer_4"/>
    <property type="match status" value="1"/>
</dbReference>
<organism evidence="1 2">
    <name type="scientific">Prochlorothrix hollandica PCC 9006 = CALU 1027</name>
    <dbReference type="NCBI Taxonomy" id="317619"/>
    <lineage>
        <taxon>Bacteria</taxon>
        <taxon>Bacillati</taxon>
        <taxon>Cyanobacteriota</taxon>
        <taxon>Cyanophyceae</taxon>
        <taxon>Prochlorotrichales</taxon>
        <taxon>Prochlorotrichaceae</taxon>
        <taxon>Prochlorothrix</taxon>
    </lineage>
</organism>